<name>A0AAI8AAI9_RICR3</name>
<dbReference type="KEGG" id="rre:MCC_06275"/>
<evidence type="ECO:0000313" key="2">
    <source>
        <dbReference type="Proteomes" id="UP000008006"/>
    </source>
</evidence>
<proteinExistence type="predicted"/>
<evidence type="ECO:0000313" key="1">
    <source>
        <dbReference type="EMBL" id="AFC72753.1"/>
    </source>
</evidence>
<gene>
    <name evidence="1" type="ordered locus">MCC_06275</name>
</gene>
<dbReference type="EMBL" id="CP003342">
    <property type="protein sequence ID" value="AFC72753.1"/>
    <property type="molecule type" value="Genomic_DNA"/>
</dbReference>
<dbReference type="AlphaFoldDB" id="A0AAI8AAI9"/>
<accession>A0AAI8AAI9</accession>
<organism evidence="1 2">
    <name type="scientific">Rickettsia rhipicephali (strain 3-7-female6-CWPP)</name>
    <dbReference type="NCBI Taxonomy" id="1105113"/>
    <lineage>
        <taxon>Bacteria</taxon>
        <taxon>Pseudomonadati</taxon>
        <taxon>Pseudomonadota</taxon>
        <taxon>Alphaproteobacteria</taxon>
        <taxon>Rickettsiales</taxon>
        <taxon>Rickettsiaceae</taxon>
        <taxon>Rickettsieae</taxon>
        <taxon>Rickettsia</taxon>
        <taxon>spotted fever group</taxon>
    </lineage>
</organism>
<protein>
    <submittedName>
        <fullName evidence="1">Uncharacterized protein</fullName>
    </submittedName>
</protein>
<sequence>MTSFLTFYYFFFNYIEEKAAEYKLQQEAEAKKLDKDE</sequence>
<dbReference type="Proteomes" id="UP000008006">
    <property type="component" value="Chromosome"/>
</dbReference>
<keyword evidence="2" id="KW-1185">Reference proteome</keyword>
<reference evidence="2" key="1">
    <citation type="submission" date="2012-02" db="EMBL/GenBank/DDBJ databases">
        <title>Complete genome sequence of Rickettsia rhipicephali strain 3-7-female6-CWPP.</title>
        <authorList>
            <person name="Johnson S.L."/>
            <person name="Munk A.C."/>
            <person name="Han S."/>
            <person name="Bruce D.C."/>
            <person name="Dasch G.A."/>
        </authorList>
    </citation>
    <scope>NUCLEOTIDE SEQUENCE [LARGE SCALE GENOMIC DNA]</scope>
    <source>
        <strain evidence="2">3-7-female6-CWPP</strain>
    </source>
</reference>